<keyword evidence="1" id="KW-0812">Transmembrane</keyword>
<keyword evidence="1" id="KW-1133">Transmembrane helix</keyword>
<name>A0A9D1R9K6_9FIRM</name>
<reference evidence="2" key="2">
    <citation type="submission" date="2021-04" db="EMBL/GenBank/DDBJ databases">
        <authorList>
            <person name="Gilroy R."/>
        </authorList>
    </citation>
    <scope>NUCLEOTIDE SEQUENCE</scope>
    <source>
        <strain evidence="2">ChiSxjej1B13-11762</strain>
    </source>
</reference>
<sequence>MGIGLIMILFVGMSVISILGLILLLLMKSETAKRRLFYFLCAWGMGIAVLSAFSLPSNWMGQQILVWGIGFLSVVAAVVHVTAKKNYQYLAAYCLVAVSCLGGILKMFLV</sequence>
<gene>
    <name evidence="2" type="ORF">H9873_07065</name>
</gene>
<protein>
    <submittedName>
        <fullName evidence="2">Uncharacterized protein</fullName>
    </submittedName>
</protein>
<keyword evidence="1" id="KW-0472">Membrane</keyword>
<feature type="transmembrane region" description="Helical" evidence="1">
    <location>
        <begin position="64"/>
        <end position="83"/>
    </location>
</feature>
<feature type="transmembrane region" description="Helical" evidence="1">
    <location>
        <begin position="6"/>
        <end position="27"/>
    </location>
</feature>
<accession>A0A9D1R9K6</accession>
<evidence type="ECO:0000313" key="2">
    <source>
        <dbReference type="EMBL" id="HIW84063.1"/>
    </source>
</evidence>
<reference evidence="2" key="1">
    <citation type="journal article" date="2021" name="PeerJ">
        <title>Extensive microbial diversity within the chicken gut microbiome revealed by metagenomics and culture.</title>
        <authorList>
            <person name="Gilroy R."/>
            <person name="Ravi A."/>
            <person name="Getino M."/>
            <person name="Pursley I."/>
            <person name="Horton D.L."/>
            <person name="Alikhan N.F."/>
            <person name="Baker D."/>
            <person name="Gharbi K."/>
            <person name="Hall N."/>
            <person name="Watson M."/>
            <person name="Adriaenssens E.M."/>
            <person name="Foster-Nyarko E."/>
            <person name="Jarju S."/>
            <person name="Secka A."/>
            <person name="Antonio M."/>
            <person name="Oren A."/>
            <person name="Chaudhuri R.R."/>
            <person name="La Ragione R."/>
            <person name="Hildebrand F."/>
            <person name="Pallen M.J."/>
        </authorList>
    </citation>
    <scope>NUCLEOTIDE SEQUENCE</scope>
    <source>
        <strain evidence="2">ChiSxjej1B13-11762</strain>
    </source>
</reference>
<feature type="transmembrane region" description="Helical" evidence="1">
    <location>
        <begin position="36"/>
        <end position="58"/>
    </location>
</feature>
<evidence type="ECO:0000256" key="1">
    <source>
        <dbReference type="SAM" id="Phobius"/>
    </source>
</evidence>
<comment type="caution">
    <text evidence="2">The sequence shown here is derived from an EMBL/GenBank/DDBJ whole genome shotgun (WGS) entry which is preliminary data.</text>
</comment>
<evidence type="ECO:0000313" key="3">
    <source>
        <dbReference type="Proteomes" id="UP000824263"/>
    </source>
</evidence>
<dbReference type="AlphaFoldDB" id="A0A9D1R9K6"/>
<dbReference type="Proteomes" id="UP000824263">
    <property type="component" value="Unassembled WGS sequence"/>
</dbReference>
<dbReference type="EMBL" id="DXGF01000131">
    <property type="protein sequence ID" value="HIW84063.1"/>
    <property type="molecule type" value="Genomic_DNA"/>
</dbReference>
<feature type="transmembrane region" description="Helical" evidence="1">
    <location>
        <begin position="90"/>
        <end position="109"/>
    </location>
</feature>
<proteinExistence type="predicted"/>
<organism evidence="2 3">
    <name type="scientific">Candidatus Dorea gallistercoris</name>
    <dbReference type="NCBI Taxonomy" id="2838542"/>
    <lineage>
        <taxon>Bacteria</taxon>
        <taxon>Bacillati</taxon>
        <taxon>Bacillota</taxon>
        <taxon>Clostridia</taxon>
        <taxon>Lachnospirales</taxon>
        <taxon>Lachnospiraceae</taxon>
        <taxon>Dorea</taxon>
    </lineage>
</organism>